<keyword evidence="3" id="KW-1185">Reference proteome</keyword>
<dbReference type="InterPro" id="IPR007136">
    <property type="entry name" value="DUF347"/>
</dbReference>
<keyword evidence="1" id="KW-0812">Transmembrane</keyword>
<evidence type="ECO:0008006" key="4">
    <source>
        <dbReference type="Google" id="ProtNLM"/>
    </source>
</evidence>
<organism evidence="2 3">
    <name type="scientific">Amycolatopsis pithecellobii</name>
    <dbReference type="NCBI Taxonomy" id="664692"/>
    <lineage>
        <taxon>Bacteria</taxon>
        <taxon>Bacillati</taxon>
        <taxon>Actinomycetota</taxon>
        <taxon>Actinomycetes</taxon>
        <taxon>Pseudonocardiales</taxon>
        <taxon>Pseudonocardiaceae</taxon>
        <taxon>Amycolatopsis</taxon>
    </lineage>
</organism>
<feature type="transmembrane region" description="Helical" evidence="1">
    <location>
        <begin position="76"/>
        <end position="96"/>
    </location>
</feature>
<feature type="transmembrane region" description="Helical" evidence="1">
    <location>
        <begin position="140"/>
        <end position="159"/>
    </location>
</feature>
<dbReference type="RefSeq" id="WP_154755392.1">
    <property type="nucleotide sequence ID" value="NZ_WMBA01000004.1"/>
</dbReference>
<dbReference type="EMBL" id="WMBA01000004">
    <property type="protein sequence ID" value="MTD53134.1"/>
    <property type="molecule type" value="Genomic_DNA"/>
</dbReference>
<protein>
    <recommendedName>
        <fullName evidence="4">Membrane-anchored protein</fullName>
    </recommendedName>
</protein>
<comment type="caution">
    <text evidence="2">The sequence shown here is derived from an EMBL/GenBank/DDBJ whole genome shotgun (WGS) entry which is preliminary data.</text>
</comment>
<dbReference type="Pfam" id="PF03988">
    <property type="entry name" value="DUF347"/>
    <property type="match status" value="3"/>
</dbReference>
<keyword evidence="1" id="KW-1133">Transmembrane helix</keyword>
<dbReference type="AlphaFoldDB" id="A0A6N7Z0W8"/>
<accession>A0A6N7Z0W8</accession>
<feature type="transmembrane region" description="Helical" evidence="1">
    <location>
        <begin position="223"/>
        <end position="247"/>
    </location>
</feature>
<reference evidence="2 3" key="1">
    <citation type="submission" date="2019-11" db="EMBL/GenBank/DDBJ databases">
        <title>Draft genome of Amycolatopsis RM579.</title>
        <authorList>
            <person name="Duangmal K."/>
            <person name="Mingma R."/>
        </authorList>
    </citation>
    <scope>NUCLEOTIDE SEQUENCE [LARGE SCALE GENOMIC DNA]</scope>
    <source>
        <strain evidence="2 3">RM579</strain>
    </source>
</reference>
<proteinExistence type="predicted"/>
<gene>
    <name evidence="2" type="ORF">GKO32_03950</name>
</gene>
<feature type="transmembrane region" description="Helical" evidence="1">
    <location>
        <begin position="40"/>
        <end position="64"/>
    </location>
</feature>
<feature type="transmembrane region" description="Helical" evidence="1">
    <location>
        <begin position="192"/>
        <end position="211"/>
    </location>
</feature>
<evidence type="ECO:0000313" key="2">
    <source>
        <dbReference type="EMBL" id="MTD53134.1"/>
    </source>
</evidence>
<evidence type="ECO:0000313" key="3">
    <source>
        <dbReference type="Proteomes" id="UP000440096"/>
    </source>
</evidence>
<name>A0A6N7Z0W8_9PSEU</name>
<feature type="transmembrane region" description="Helical" evidence="1">
    <location>
        <begin position="165"/>
        <end position="185"/>
    </location>
</feature>
<feature type="transmembrane region" description="Helical" evidence="1">
    <location>
        <begin position="102"/>
        <end position="120"/>
    </location>
</feature>
<keyword evidence="1" id="KW-0472">Membrane</keyword>
<sequence length="262" mass="28141">MVNNLAGAIARRPIRVPEITAYFWILKGLSTALGESASDYLVRVLTPVPAVVLDCLAFVIALAVQFTRRRYVTWTYWFAVVMVGVFGTIAADVLHVGLGVPYLVSTVLCGALLAAVYLLWWRREGTLSIHAVDSARREAFYWAAVVATFALGTSAGDLAATTFGLGYFGSIVVFAIVILIPAMGYRWLRWNGVFSFWFAYVVTRPLGASIADWLGKPVAEGGAGVGVELVSLVLAVAIVALVGVVSVRGRRRESASADLSGH</sequence>
<dbReference type="Proteomes" id="UP000440096">
    <property type="component" value="Unassembled WGS sequence"/>
</dbReference>
<dbReference type="OrthoDB" id="9794709at2"/>
<evidence type="ECO:0000256" key="1">
    <source>
        <dbReference type="SAM" id="Phobius"/>
    </source>
</evidence>